<proteinExistence type="inferred from homology"/>
<keyword evidence="6" id="KW-0413">Isomerase</keyword>
<comment type="caution">
    <text evidence="6">The sequence shown here is derived from an EMBL/GenBank/DDBJ whole genome shotgun (WGS) entry which is preliminary data.</text>
</comment>
<comment type="subcellular location">
    <subcellularLocation>
        <location evidence="5">Cytoplasm</location>
    </subcellularLocation>
</comment>
<dbReference type="InterPro" id="IPR042119">
    <property type="entry name" value="QueA_dom2"/>
</dbReference>
<evidence type="ECO:0000256" key="1">
    <source>
        <dbReference type="ARBA" id="ARBA00022490"/>
    </source>
</evidence>
<accession>A0A6L5XCW0</accession>
<dbReference type="GO" id="GO:0051075">
    <property type="term" value="F:S-adenosylmethionine:tRNA ribosyltransferase-isomerase activity"/>
    <property type="evidence" value="ECO:0007669"/>
    <property type="project" value="UniProtKB-EC"/>
</dbReference>
<keyword evidence="3 5" id="KW-0949">S-adenosyl-L-methionine</keyword>
<sequence length="410" mass="46417">MTLKEKVQNLKITDYNYPLPDERIAKHPLHEREQCKLLEFTPAQGMSEHRFYEVPALLPQGTMLVYNNTRVINARLRFRKDTGSTIEIFCLEPVLPRDYEQIFQTTGACTWLCLVGNSKRWKQGALSQVVEVDGRKLTLTATRGERRGNSWEIAFAWDGDQVTFASLLDAIGEIPIPPYLNRKTEQSDATDYQTVYSHIDGSVAAPTAGLHFTSEVLAECDRRGIARRELTLHVGAGTFQPVKSENIGGHEMHYEFISVQRSLLVDLINAQGPVVAVGTTSVRTLESLYYIGQVLETHPDADEDQLTVTQWMPYDTPCTISTQKALRNIVDYLDRHHAECYMGSTQLMIAPGFKYRIIDGMITNFHQPQSTLLLLVSAFVGNDNWRPIYDYALGHGFRFLSYGDACLFLK</sequence>
<dbReference type="Proteomes" id="UP000483362">
    <property type="component" value="Unassembled WGS sequence"/>
</dbReference>
<dbReference type="GO" id="GO:0008616">
    <property type="term" value="P:tRNA queuosine(34) biosynthetic process"/>
    <property type="evidence" value="ECO:0007669"/>
    <property type="project" value="UniProtKB-UniRule"/>
</dbReference>
<evidence type="ECO:0000313" key="7">
    <source>
        <dbReference type="Proteomes" id="UP000483362"/>
    </source>
</evidence>
<evidence type="ECO:0000256" key="4">
    <source>
        <dbReference type="ARBA" id="ARBA00022785"/>
    </source>
</evidence>
<name>A0A6L5XCW0_9BACT</name>
<keyword evidence="7" id="KW-1185">Reference proteome</keyword>
<organism evidence="6 7">
    <name type="scientific">Sodaliphilus pleomorphus</name>
    <dbReference type="NCBI Taxonomy" id="2606626"/>
    <lineage>
        <taxon>Bacteria</taxon>
        <taxon>Pseudomonadati</taxon>
        <taxon>Bacteroidota</taxon>
        <taxon>Bacteroidia</taxon>
        <taxon>Bacteroidales</taxon>
        <taxon>Muribaculaceae</taxon>
        <taxon>Sodaliphilus</taxon>
    </lineage>
</organism>
<dbReference type="EMBL" id="VULT01000001">
    <property type="protein sequence ID" value="MSS16312.1"/>
    <property type="molecule type" value="Genomic_DNA"/>
</dbReference>
<dbReference type="UniPathway" id="UPA00392"/>
<dbReference type="InterPro" id="IPR003699">
    <property type="entry name" value="QueA"/>
</dbReference>
<gene>
    <name evidence="5" type="primary">queA</name>
    <name evidence="6" type="ORF">FYJ29_00775</name>
</gene>
<comment type="function">
    <text evidence="5">Transfers and isomerizes the ribose moiety from AdoMet to the 7-aminomethyl group of 7-deazaguanine (preQ1-tRNA) to give epoxyqueuosine (oQ-tRNA).</text>
</comment>
<dbReference type="HAMAP" id="MF_00113">
    <property type="entry name" value="QueA"/>
    <property type="match status" value="1"/>
</dbReference>
<dbReference type="EC" id="2.4.99.17" evidence="5"/>
<protein>
    <recommendedName>
        <fullName evidence="5">S-adenosylmethionine:tRNA ribosyltransferase-isomerase</fullName>
        <ecNumber evidence="5">2.4.99.17</ecNumber>
    </recommendedName>
    <alternativeName>
        <fullName evidence="5">Queuosine biosynthesis protein QueA</fullName>
    </alternativeName>
</protein>
<comment type="pathway">
    <text evidence="5">tRNA modification; tRNA-queuosine biosynthesis.</text>
</comment>
<comment type="subunit">
    <text evidence="5">Monomer.</text>
</comment>
<keyword evidence="1 5" id="KW-0963">Cytoplasm</keyword>
<evidence type="ECO:0000256" key="3">
    <source>
        <dbReference type="ARBA" id="ARBA00022691"/>
    </source>
</evidence>
<dbReference type="GO" id="GO:0005737">
    <property type="term" value="C:cytoplasm"/>
    <property type="evidence" value="ECO:0007669"/>
    <property type="project" value="UniProtKB-SubCell"/>
</dbReference>
<dbReference type="SUPFAM" id="SSF111337">
    <property type="entry name" value="QueA-like"/>
    <property type="match status" value="1"/>
</dbReference>
<dbReference type="RefSeq" id="WP_154327902.1">
    <property type="nucleotide sequence ID" value="NZ_CP045696.1"/>
</dbReference>
<evidence type="ECO:0000256" key="5">
    <source>
        <dbReference type="HAMAP-Rule" id="MF_00113"/>
    </source>
</evidence>
<keyword evidence="2 5" id="KW-0808">Transferase</keyword>
<dbReference type="Gene3D" id="3.40.1780.10">
    <property type="entry name" value="QueA-like"/>
    <property type="match status" value="1"/>
</dbReference>
<keyword evidence="4 5" id="KW-0671">Queuosine biosynthesis</keyword>
<dbReference type="Pfam" id="PF02547">
    <property type="entry name" value="Queuosine_synth"/>
    <property type="match status" value="1"/>
</dbReference>
<comment type="catalytic activity">
    <reaction evidence="5">
        <text>7-aminomethyl-7-carbaguanosine(34) in tRNA + S-adenosyl-L-methionine = epoxyqueuosine(34) in tRNA + adenine + L-methionine + 2 H(+)</text>
        <dbReference type="Rhea" id="RHEA:32155"/>
        <dbReference type="Rhea" id="RHEA-COMP:10342"/>
        <dbReference type="Rhea" id="RHEA-COMP:18582"/>
        <dbReference type="ChEBI" id="CHEBI:15378"/>
        <dbReference type="ChEBI" id="CHEBI:16708"/>
        <dbReference type="ChEBI" id="CHEBI:57844"/>
        <dbReference type="ChEBI" id="CHEBI:59789"/>
        <dbReference type="ChEBI" id="CHEBI:82833"/>
        <dbReference type="ChEBI" id="CHEBI:194443"/>
        <dbReference type="EC" id="2.4.99.17"/>
    </reaction>
</comment>
<dbReference type="Gene3D" id="2.40.10.240">
    <property type="entry name" value="QueA-like"/>
    <property type="match status" value="1"/>
</dbReference>
<evidence type="ECO:0000313" key="6">
    <source>
        <dbReference type="EMBL" id="MSS16312.1"/>
    </source>
</evidence>
<dbReference type="PANTHER" id="PTHR30307:SF0">
    <property type="entry name" value="S-ADENOSYLMETHIONINE:TRNA RIBOSYLTRANSFERASE-ISOMERASE"/>
    <property type="match status" value="1"/>
</dbReference>
<evidence type="ECO:0000256" key="2">
    <source>
        <dbReference type="ARBA" id="ARBA00022679"/>
    </source>
</evidence>
<dbReference type="AlphaFoldDB" id="A0A6L5XCW0"/>
<reference evidence="6 7" key="1">
    <citation type="submission" date="2019-08" db="EMBL/GenBank/DDBJ databases">
        <title>In-depth cultivation of the pig gut microbiome towards novel bacterial diversity and tailored functional studies.</title>
        <authorList>
            <person name="Wylensek D."/>
            <person name="Hitch T.C.A."/>
            <person name="Clavel T."/>
        </authorList>
    </citation>
    <scope>NUCLEOTIDE SEQUENCE [LARGE SCALE GENOMIC DNA]</scope>
    <source>
        <strain evidence="6 7">Oil-RF-744-WCA-WT-10</strain>
    </source>
</reference>
<comment type="similarity">
    <text evidence="5">Belongs to the QueA family.</text>
</comment>
<dbReference type="PANTHER" id="PTHR30307">
    <property type="entry name" value="S-ADENOSYLMETHIONINE:TRNA RIBOSYLTRANSFERASE-ISOMERASE"/>
    <property type="match status" value="1"/>
</dbReference>
<dbReference type="InterPro" id="IPR036100">
    <property type="entry name" value="QueA_sf"/>
</dbReference>
<dbReference type="InterPro" id="IPR042118">
    <property type="entry name" value="QueA_dom1"/>
</dbReference>